<evidence type="ECO:0000256" key="1">
    <source>
        <dbReference type="ARBA" id="ARBA00004141"/>
    </source>
</evidence>
<comment type="subcellular location">
    <subcellularLocation>
        <location evidence="1">Membrane</location>
        <topology evidence="1">Multi-pass membrane protein</topology>
    </subcellularLocation>
</comment>
<dbReference type="InterPro" id="IPR045122">
    <property type="entry name" value="Csc1-like"/>
</dbReference>
<feature type="compositionally biased region" description="Basic residues" evidence="7">
    <location>
        <begin position="256"/>
        <end position="275"/>
    </location>
</feature>
<dbReference type="PANTHER" id="PTHR13018">
    <property type="entry name" value="PROBABLE MEMBRANE PROTEIN DUF221-RELATED"/>
    <property type="match status" value="1"/>
</dbReference>
<evidence type="ECO:0000256" key="4">
    <source>
        <dbReference type="ARBA" id="ARBA00022692"/>
    </source>
</evidence>
<evidence type="ECO:0000256" key="7">
    <source>
        <dbReference type="SAM" id="MobiDB-lite"/>
    </source>
</evidence>
<dbReference type="GO" id="GO:0005227">
    <property type="term" value="F:calcium-activated cation channel activity"/>
    <property type="evidence" value="ECO:0007669"/>
    <property type="project" value="InterPro"/>
</dbReference>
<feature type="region of interest" description="Disordered" evidence="7">
    <location>
        <begin position="914"/>
        <end position="939"/>
    </location>
</feature>
<evidence type="ECO:0000256" key="3">
    <source>
        <dbReference type="ARBA" id="ARBA00022448"/>
    </source>
</evidence>
<feature type="transmembrane region" description="Helical" evidence="8">
    <location>
        <begin position="455"/>
        <end position="481"/>
    </location>
</feature>
<keyword evidence="4 8" id="KW-0812">Transmembrane</keyword>
<feature type="region of interest" description="Disordered" evidence="7">
    <location>
        <begin position="255"/>
        <end position="314"/>
    </location>
</feature>
<dbReference type="Pfam" id="PF02714">
    <property type="entry name" value="RSN1_7TM"/>
    <property type="match status" value="1"/>
</dbReference>
<feature type="region of interest" description="Disordered" evidence="7">
    <location>
        <begin position="800"/>
        <end position="843"/>
    </location>
</feature>
<feature type="transmembrane region" description="Helical" evidence="8">
    <location>
        <begin position="594"/>
        <end position="622"/>
    </location>
</feature>
<dbReference type="EMBL" id="KV429108">
    <property type="protein sequence ID" value="KZT65313.1"/>
    <property type="molecule type" value="Genomic_DNA"/>
</dbReference>
<feature type="domain" description="CSC1/OSCA1-like 7TM region" evidence="9">
    <location>
        <begin position="454"/>
        <end position="728"/>
    </location>
</feature>
<dbReference type="InterPro" id="IPR003864">
    <property type="entry name" value="CSC1/OSCA1-like_7TM"/>
</dbReference>
<evidence type="ECO:0000256" key="5">
    <source>
        <dbReference type="ARBA" id="ARBA00022989"/>
    </source>
</evidence>
<keyword evidence="3" id="KW-0813">Transport</keyword>
<feature type="domain" description="CSC1/OSCA1-like N-terminal transmembrane" evidence="11">
    <location>
        <begin position="16"/>
        <end position="163"/>
    </location>
</feature>
<feature type="region of interest" description="Disordered" evidence="7">
    <location>
        <begin position="369"/>
        <end position="390"/>
    </location>
</feature>
<organism evidence="13 14">
    <name type="scientific">Daedalea quercina L-15889</name>
    <dbReference type="NCBI Taxonomy" id="1314783"/>
    <lineage>
        <taxon>Eukaryota</taxon>
        <taxon>Fungi</taxon>
        <taxon>Dikarya</taxon>
        <taxon>Basidiomycota</taxon>
        <taxon>Agaricomycotina</taxon>
        <taxon>Agaricomycetes</taxon>
        <taxon>Polyporales</taxon>
        <taxon>Fomitopsis</taxon>
    </lineage>
</organism>
<dbReference type="InterPro" id="IPR022257">
    <property type="entry name" value="PHM7_ext"/>
</dbReference>
<reference evidence="13 14" key="1">
    <citation type="journal article" date="2016" name="Mol. Biol. Evol.">
        <title>Comparative Genomics of Early-Diverging Mushroom-Forming Fungi Provides Insights into the Origins of Lignocellulose Decay Capabilities.</title>
        <authorList>
            <person name="Nagy L.G."/>
            <person name="Riley R."/>
            <person name="Tritt A."/>
            <person name="Adam C."/>
            <person name="Daum C."/>
            <person name="Floudas D."/>
            <person name="Sun H."/>
            <person name="Yadav J.S."/>
            <person name="Pangilinan J."/>
            <person name="Larsson K.H."/>
            <person name="Matsuura K."/>
            <person name="Barry K."/>
            <person name="Labutti K."/>
            <person name="Kuo R."/>
            <person name="Ohm R.A."/>
            <person name="Bhattacharya S.S."/>
            <person name="Shirouzu T."/>
            <person name="Yoshinaga Y."/>
            <person name="Martin F.M."/>
            <person name="Grigoriev I.V."/>
            <person name="Hibbett D.S."/>
        </authorList>
    </citation>
    <scope>NUCLEOTIDE SEQUENCE [LARGE SCALE GENOMIC DNA]</scope>
    <source>
        <strain evidence="13 14">L-15889</strain>
    </source>
</reference>
<sequence>MSSGISDASSYSTSTFSTALVFNAAVFGGELLAFTLLRPYFPAIYQPRTYIPPDDKRASELSRNIILWPWAVLRADYVDIKAVNGLDAYFFVRFLRMMVRILVPIWLISWVVLLPVYSVGTTSGTSDSLTQFEFGNVGRNAQARLWAPLVLTWGFTIWILWNVRYEMDHFIHTRQRWLIDPINSSMAQANTVLVTGVPQRYLTEAAITSLFSYLPGGVAKVWLNRDLKEMPDLYDRQVKACKVLESAETSLMNTAVKRRNKRLKKEAKAAKKAAKKGGAPPPPADPSSDDRRLTDPSIADTERGEAYADTLVPRKKRPTRRLPLLSFLPSLPLVGKQVDSIDWAREEIAVTTEELRKMRRELGREVARASAAAAAPADERKPDALKPDARTAQTYPPLNSAFVLFNQQIAAHLAAQALTHHAPYRMAQKHVGVMPEDVIWGNLNMNPYEAKMRTALSWAATLGLIILWSFPVAFVGAVSNVASLCTTYKWLAWLCKLPSPIIGIISGILSPVLLAVLMALLPVVLRLFARFEGMTTRTAIELSLMNRYFLFLVIHSFLIVTLSSGIIAALPSLVEDTGSIPTTLAEELPKASVFFLSYIILQGLSGTATGFLAYIPLAIYYVKLYLTGSTPRSIYNIKYRLRSVQWGNTFPVVSLLVCITLAYSVISPIINGLAAATFFLYYVLWKYRFLWQLGQPRSSESGGRFFPKAIQHVFVGLYIKEVCLAALFFLARDSSGKASAVPQGALMIVLIVFTAFFHLILDNSYDPLIHVLPLTLAGEDQVLADPNRHAAERELCDNASVTSMDAAQTEKRHDQEMRARTGSQASGDGKARVKTVESAEPDADADMLAPGTAAESRRVSQISVRGIDEEEGPKDFYHPASVEPQQTIWLPRDPLGLCDAEEAAIRERGIRVASEDARMDDKGHVDISGAPPGEREPAL</sequence>
<feature type="transmembrane region" description="Helical" evidence="8">
    <location>
        <begin position="709"/>
        <end position="731"/>
    </location>
</feature>
<feature type="compositionally biased region" description="Basic and acidic residues" evidence="7">
    <location>
        <begin position="288"/>
        <end position="306"/>
    </location>
</feature>
<evidence type="ECO:0000256" key="6">
    <source>
        <dbReference type="ARBA" id="ARBA00023136"/>
    </source>
</evidence>
<evidence type="ECO:0000259" key="9">
    <source>
        <dbReference type="Pfam" id="PF02714"/>
    </source>
</evidence>
<feature type="transmembrane region" description="Helical" evidence="8">
    <location>
        <begin position="101"/>
        <end position="120"/>
    </location>
</feature>
<dbReference type="GO" id="GO:0005886">
    <property type="term" value="C:plasma membrane"/>
    <property type="evidence" value="ECO:0007669"/>
    <property type="project" value="TreeGrafter"/>
</dbReference>
<feature type="compositionally biased region" description="Basic and acidic residues" evidence="7">
    <location>
        <begin position="808"/>
        <end position="819"/>
    </location>
</feature>
<gene>
    <name evidence="13" type="ORF">DAEQUDRAFT_534136</name>
</gene>
<dbReference type="Pfam" id="PF12621">
    <property type="entry name" value="PHM7_ext"/>
    <property type="match status" value="1"/>
</dbReference>
<keyword evidence="14" id="KW-1185">Reference proteome</keyword>
<dbReference type="AlphaFoldDB" id="A0A165M7B8"/>
<evidence type="ECO:0000256" key="8">
    <source>
        <dbReference type="SAM" id="Phobius"/>
    </source>
</evidence>
<comment type="similarity">
    <text evidence="2">Belongs to the CSC1 (TC 1.A.17) family.</text>
</comment>
<evidence type="ECO:0000259" key="11">
    <source>
        <dbReference type="Pfam" id="PF13967"/>
    </source>
</evidence>
<accession>A0A165M7B8</accession>
<feature type="compositionally biased region" description="Basic and acidic residues" evidence="7">
    <location>
        <begin position="377"/>
        <end position="389"/>
    </location>
</feature>
<protein>
    <submittedName>
        <fullName evidence="13">DUF221-domain-containing protein</fullName>
    </submittedName>
</protein>
<evidence type="ECO:0000313" key="13">
    <source>
        <dbReference type="EMBL" id="KZT65313.1"/>
    </source>
</evidence>
<keyword evidence="5 8" id="KW-1133">Transmembrane helix</keyword>
<dbReference type="Pfam" id="PF13967">
    <property type="entry name" value="RSN1_TM"/>
    <property type="match status" value="1"/>
</dbReference>
<dbReference type="Pfam" id="PF14703">
    <property type="entry name" value="PHM7_cyt"/>
    <property type="match status" value="1"/>
</dbReference>
<proteinExistence type="inferred from homology"/>
<evidence type="ECO:0000256" key="2">
    <source>
        <dbReference type="ARBA" id="ARBA00007779"/>
    </source>
</evidence>
<dbReference type="PANTHER" id="PTHR13018:SF143">
    <property type="entry name" value="CSC1_OSCA1-LIKE 7TM REGION DOMAIN-CONTAINING PROTEIN"/>
    <property type="match status" value="1"/>
</dbReference>
<feature type="transmembrane region" description="Helical" evidence="8">
    <location>
        <begin position="549"/>
        <end position="574"/>
    </location>
</feature>
<feature type="transmembrane region" description="Helical" evidence="8">
    <location>
        <begin position="20"/>
        <end position="41"/>
    </location>
</feature>
<feature type="domain" description="CSC1/OSCA1-like cytosolic" evidence="12">
    <location>
        <begin position="190"/>
        <end position="364"/>
    </location>
</feature>
<feature type="transmembrane region" description="Helical" evidence="8">
    <location>
        <begin position="501"/>
        <end position="528"/>
    </location>
</feature>
<name>A0A165M7B8_9APHY</name>
<feature type="transmembrane region" description="Helical" evidence="8">
    <location>
        <begin position="145"/>
        <end position="163"/>
    </location>
</feature>
<evidence type="ECO:0000259" key="12">
    <source>
        <dbReference type="Pfam" id="PF14703"/>
    </source>
</evidence>
<feature type="transmembrane region" description="Helical" evidence="8">
    <location>
        <begin position="643"/>
        <end position="663"/>
    </location>
</feature>
<evidence type="ECO:0000259" key="10">
    <source>
        <dbReference type="Pfam" id="PF12621"/>
    </source>
</evidence>
<dbReference type="Proteomes" id="UP000076727">
    <property type="component" value="Unassembled WGS sequence"/>
</dbReference>
<dbReference type="InterPro" id="IPR032880">
    <property type="entry name" value="CSC1/OSCA1-like_N"/>
</dbReference>
<keyword evidence="6 8" id="KW-0472">Membrane</keyword>
<dbReference type="OrthoDB" id="1076608at2759"/>
<evidence type="ECO:0000313" key="14">
    <source>
        <dbReference type="Proteomes" id="UP000076727"/>
    </source>
</evidence>
<dbReference type="STRING" id="1314783.A0A165M7B8"/>
<dbReference type="InterPro" id="IPR027815">
    <property type="entry name" value="CSC1/OSCA1-like_cyt"/>
</dbReference>
<feature type="compositionally biased region" description="Basic and acidic residues" evidence="7">
    <location>
        <begin position="914"/>
        <end position="925"/>
    </location>
</feature>
<feature type="domain" description="10TM putative phosphate transporter extracellular tail" evidence="10">
    <location>
        <begin position="867"/>
        <end position="932"/>
    </location>
</feature>
<feature type="transmembrane region" description="Helical" evidence="8">
    <location>
        <begin position="743"/>
        <end position="761"/>
    </location>
</feature>